<evidence type="ECO:0000313" key="2">
    <source>
        <dbReference type="Proteomes" id="UP000887159"/>
    </source>
</evidence>
<sequence>MIKSIDFCEVWFLPESVARVAAIVGDRRCHTPRNLFKEILDVFLGYSRPSSFHTLPKLIWCGSWGCNLGQSLSDHGPHVFYRRKIRRASRPGKQLNLVMDEEPLDNACHVWSRIILWKYGCGQALKVRKDNWLQHLGDVALAA</sequence>
<dbReference type="AlphaFoldDB" id="A0A8X6VCM7"/>
<proteinExistence type="predicted"/>
<organism evidence="1 2">
    <name type="scientific">Trichonephila clavipes</name>
    <name type="common">Golden silk orbweaver</name>
    <name type="synonym">Nephila clavipes</name>
    <dbReference type="NCBI Taxonomy" id="2585209"/>
    <lineage>
        <taxon>Eukaryota</taxon>
        <taxon>Metazoa</taxon>
        <taxon>Ecdysozoa</taxon>
        <taxon>Arthropoda</taxon>
        <taxon>Chelicerata</taxon>
        <taxon>Arachnida</taxon>
        <taxon>Araneae</taxon>
        <taxon>Araneomorphae</taxon>
        <taxon>Entelegynae</taxon>
        <taxon>Araneoidea</taxon>
        <taxon>Nephilidae</taxon>
        <taxon>Trichonephila</taxon>
    </lineage>
</organism>
<dbReference type="Proteomes" id="UP000887159">
    <property type="component" value="Unassembled WGS sequence"/>
</dbReference>
<accession>A0A8X6VCM7</accession>
<keyword evidence="2" id="KW-1185">Reference proteome</keyword>
<protein>
    <submittedName>
        <fullName evidence="1">Uncharacterized protein</fullName>
    </submittedName>
</protein>
<gene>
    <name evidence="1" type="primary">X975_15885</name>
    <name evidence="1" type="ORF">TNCV_4095541</name>
</gene>
<dbReference type="EMBL" id="BMAU01021276">
    <property type="protein sequence ID" value="GFY07684.1"/>
    <property type="molecule type" value="Genomic_DNA"/>
</dbReference>
<reference evidence="1" key="1">
    <citation type="submission" date="2020-08" db="EMBL/GenBank/DDBJ databases">
        <title>Multicomponent nature underlies the extraordinary mechanical properties of spider dragline silk.</title>
        <authorList>
            <person name="Kono N."/>
            <person name="Nakamura H."/>
            <person name="Mori M."/>
            <person name="Yoshida Y."/>
            <person name="Ohtoshi R."/>
            <person name="Malay A.D."/>
            <person name="Moran D.A.P."/>
            <person name="Tomita M."/>
            <person name="Numata K."/>
            <person name="Arakawa K."/>
        </authorList>
    </citation>
    <scope>NUCLEOTIDE SEQUENCE</scope>
</reference>
<name>A0A8X6VCM7_TRICX</name>
<comment type="caution">
    <text evidence="1">The sequence shown here is derived from an EMBL/GenBank/DDBJ whole genome shotgun (WGS) entry which is preliminary data.</text>
</comment>
<evidence type="ECO:0000313" key="1">
    <source>
        <dbReference type="EMBL" id="GFY07684.1"/>
    </source>
</evidence>